<feature type="compositionally biased region" description="Low complexity" evidence="5">
    <location>
        <begin position="422"/>
        <end position="465"/>
    </location>
</feature>
<keyword evidence="9" id="KW-1185">Reference proteome</keyword>
<feature type="compositionally biased region" description="Acidic residues" evidence="5">
    <location>
        <begin position="760"/>
        <end position="784"/>
    </location>
</feature>
<feature type="region of interest" description="Disordered" evidence="5">
    <location>
        <begin position="422"/>
        <end position="479"/>
    </location>
</feature>
<keyword evidence="3" id="KW-0804">Transcription</keyword>
<feature type="compositionally biased region" description="Gly residues" evidence="5">
    <location>
        <begin position="466"/>
        <end position="477"/>
    </location>
</feature>
<dbReference type="PANTHER" id="PTHR13230">
    <property type="entry name" value="GENERAL TRANSCRIPTION FACTOR IIIC, POLYPEPTIDE 5"/>
    <property type="match status" value="1"/>
</dbReference>
<evidence type="ECO:0000256" key="4">
    <source>
        <dbReference type="ARBA" id="ARBA00023242"/>
    </source>
</evidence>
<dbReference type="Pfam" id="PF17682">
    <property type="entry name" value="Tau95_N"/>
    <property type="match status" value="1"/>
</dbReference>
<reference evidence="8" key="1">
    <citation type="journal article" date="2020" name="bioRxiv">
        <title>Comparative genomics of Chlamydomonas.</title>
        <authorList>
            <person name="Craig R.J."/>
            <person name="Hasan A.R."/>
            <person name="Ness R.W."/>
            <person name="Keightley P.D."/>
        </authorList>
    </citation>
    <scope>NUCLEOTIDE SEQUENCE</scope>
    <source>
        <strain evidence="8">CCAP 11/70</strain>
    </source>
</reference>
<evidence type="ECO:0000256" key="1">
    <source>
        <dbReference type="ARBA" id="ARBA00004123"/>
    </source>
</evidence>
<dbReference type="InterPro" id="IPR040454">
    <property type="entry name" value="TF_IIIC_Tfc1/Sfc1"/>
</dbReference>
<feature type="region of interest" description="Disordered" evidence="5">
    <location>
        <begin position="609"/>
        <end position="628"/>
    </location>
</feature>
<dbReference type="GO" id="GO:0006384">
    <property type="term" value="P:transcription initiation at RNA polymerase III promoter"/>
    <property type="evidence" value="ECO:0007669"/>
    <property type="project" value="InterPro"/>
</dbReference>
<dbReference type="Gene3D" id="3.30.200.160">
    <property type="entry name" value="TFIIIC, subcomplex tauA, subunit Sfc1, barrel domain"/>
    <property type="match status" value="1"/>
</dbReference>
<feature type="compositionally biased region" description="Acidic residues" evidence="5">
    <location>
        <begin position="653"/>
        <end position="673"/>
    </location>
</feature>
<dbReference type="Pfam" id="PF09734">
    <property type="entry name" value="Tau95"/>
    <property type="match status" value="1"/>
</dbReference>
<evidence type="ECO:0000256" key="3">
    <source>
        <dbReference type="ARBA" id="ARBA00023163"/>
    </source>
</evidence>
<evidence type="ECO:0000259" key="6">
    <source>
        <dbReference type="Pfam" id="PF09734"/>
    </source>
</evidence>
<evidence type="ECO:0000259" key="7">
    <source>
        <dbReference type="Pfam" id="PF17682"/>
    </source>
</evidence>
<evidence type="ECO:0008006" key="10">
    <source>
        <dbReference type="Google" id="ProtNLM"/>
    </source>
</evidence>
<evidence type="ECO:0000313" key="8">
    <source>
        <dbReference type="EMBL" id="KAG2500705.1"/>
    </source>
</evidence>
<dbReference type="GO" id="GO:0001003">
    <property type="term" value="F:RNA polymerase III type 2 promoter sequence-specific DNA binding"/>
    <property type="evidence" value="ECO:0007669"/>
    <property type="project" value="TreeGrafter"/>
</dbReference>
<feature type="region of interest" description="Disordered" evidence="5">
    <location>
        <begin position="82"/>
        <end position="117"/>
    </location>
</feature>
<evidence type="ECO:0000256" key="2">
    <source>
        <dbReference type="ARBA" id="ARBA00023125"/>
    </source>
</evidence>
<feature type="domain" description="Transcription factor IIIC subunit 5 HTH" evidence="6">
    <location>
        <begin position="176"/>
        <end position="400"/>
    </location>
</feature>
<accession>A0A835YLF4</accession>
<gene>
    <name evidence="8" type="ORF">HYH03_001470</name>
</gene>
<feature type="region of interest" description="Disordered" evidence="5">
    <location>
        <begin position="653"/>
        <end position="680"/>
    </location>
</feature>
<proteinExistence type="predicted"/>
<feature type="region of interest" description="Disordered" evidence="5">
    <location>
        <begin position="695"/>
        <end position="836"/>
    </location>
</feature>
<dbReference type="GO" id="GO:0000127">
    <property type="term" value="C:transcription factor TFIIIC complex"/>
    <property type="evidence" value="ECO:0007669"/>
    <property type="project" value="InterPro"/>
</dbReference>
<keyword evidence="4" id="KW-0539">Nucleus</keyword>
<name>A0A835YLF4_9CHLO</name>
<sequence>MDKLEFVIPQETAVAVEYPGFVRDTSRAVQTLGGMDAIAAAVTIHGHHLRLRHRPEDRTSHPLYAERVEPTRLVLRISRASAPAPAPAPEANGDTAAEGPSSSAPEPMATSEASETPPVSVSMVARVTQTFRFPGLADFAFLPNDPLLGVRSREKIPYEQRAERTEPAHAVQPFLLIPQLFSWLDMPQDYAFRQPQGKAQARAAHTDRSEPHWGDAPVISFYAEGVPPPVSNPAAALTAAQAAAEVKAKALATKAAESKAVAAGAAAVSSVAANTPAAAEAANTAAQAAAAAEADAQAAAAALAELQDTGFVKAVGQEVEALLAQRPVWGLELLRERVAASPAVVAAAAAPDRVDAARVEQAVRRLCYRFKTGPWRGLFIRRGFDPRIQVEARQHQALVYTLPHNWYRNLLRAAVRATRQQLQGQGAGAAGSARAPGEGKPEGQAAAGEGAEGSQQAPAGAEAGVEGTGAAAGGGGAAPAPAMGALATSALAPVSMDDLHNFRALPTQASSTFQLCDLRLPEVQAVLQGPLPEDGARCSEKTGWFSNSEQQSMQAAVQKRFALLMDQMAPPGAAATAKKGAAAAAKAAGGSGAAADGAAGADVEMADAAAAGEGPSAEGQQAAEGGAADAAAANRAEAIRALMAEMKLGGMGAEEDAAGEADGDGEAEGEGDDGAAARAAARSAAAAAEIANLFGDEDEEEADFPLLDDTGAETAGEEADAGADVSPTAGVRRRRSSIASADGTPGEEGYVGYDSAYETEYADDMEGDDDDEDEDEEDEEDEDGQGSGRRAGGAGVVSGAESDGYGRVTVPYDGATVGRGVSMFGSDDDDYGDAYD</sequence>
<organism evidence="8 9">
    <name type="scientific">Edaphochlamys debaryana</name>
    <dbReference type="NCBI Taxonomy" id="47281"/>
    <lineage>
        <taxon>Eukaryota</taxon>
        <taxon>Viridiplantae</taxon>
        <taxon>Chlorophyta</taxon>
        <taxon>core chlorophytes</taxon>
        <taxon>Chlorophyceae</taxon>
        <taxon>CS clade</taxon>
        <taxon>Chlamydomonadales</taxon>
        <taxon>Chlamydomonadales incertae sedis</taxon>
        <taxon>Edaphochlamys</taxon>
    </lineage>
</organism>
<dbReference type="EMBL" id="JAEHOE010000003">
    <property type="protein sequence ID" value="KAG2500705.1"/>
    <property type="molecule type" value="Genomic_DNA"/>
</dbReference>
<dbReference type="GO" id="GO:0001002">
    <property type="term" value="F:RNA polymerase III type 1 promoter sequence-specific DNA binding"/>
    <property type="evidence" value="ECO:0007669"/>
    <property type="project" value="TreeGrafter"/>
</dbReference>
<comment type="subcellular location">
    <subcellularLocation>
        <location evidence="1">Nucleus</location>
    </subcellularLocation>
</comment>
<dbReference type="AlphaFoldDB" id="A0A835YLF4"/>
<comment type="caution">
    <text evidence="8">The sequence shown here is derived from an EMBL/GenBank/DDBJ whole genome shotgun (WGS) entry which is preliminary data.</text>
</comment>
<feature type="domain" description="Transcription factor IIIC subunit Tfc1/Sfc1 triple barrel" evidence="7">
    <location>
        <begin position="14"/>
        <end position="141"/>
    </location>
</feature>
<dbReference type="InterPro" id="IPR041499">
    <property type="entry name" value="Tfc1/Sfc1_N"/>
</dbReference>
<dbReference type="GO" id="GO:0005634">
    <property type="term" value="C:nucleus"/>
    <property type="evidence" value="ECO:0007669"/>
    <property type="project" value="UniProtKB-SubCell"/>
</dbReference>
<keyword evidence="2" id="KW-0238">DNA-binding</keyword>
<feature type="compositionally biased region" description="Acidic residues" evidence="5">
    <location>
        <begin position="826"/>
        <end position="836"/>
    </location>
</feature>
<dbReference type="PANTHER" id="PTHR13230:SF5">
    <property type="entry name" value="GENERAL TRANSCRIPTION FACTOR 3C POLYPEPTIDE 5"/>
    <property type="match status" value="1"/>
</dbReference>
<protein>
    <recommendedName>
        <fullName evidence="10">Transcription factor IIIC subunit 5 HTH domain-containing protein</fullName>
    </recommendedName>
</protein>
<dbReference type="InterPro" id="IPR019136">
    <property type="entry name" value="TF_IIIC_su-5_HTH"/>
</dbReference>
<evidence type="ECO:0000313" key="9">
    <source>
        <dbReference type="Proteomes" id="UP000612055"/>
    </source>
</evidence>
<dbReference type="Proteomes" id="UP000612055">
    <property type="component" value="Unassembled WGS sequence"/>
</dbReference>
<evidence type="ECO:0000256" key="5">
    <source>
        <dbReference type="SAM" id="MobiDB-lite"/>
    </source>
</evidence>
<dbReference type="InterPro" id="IPR042536">
    <property type="entry name" value="TFIIIC_tauA_Sfc1"/>
</dbReference>
<feature type="compositionally biased region" description="Gly residues" evidence="5">
    <location>
        <begin position="785"/>
        <end position="796"/>
    </location>
</feature>
<dbReference type="OrthoDB" id="514683at2759"/>